<evidence type="ECO:0000313" key="8">
    <source>
        <dbReference type="EMBL" id="KGN36932.1"/>
    </source>
</evidence>
<sequence>MTPRLTPATLRQLARFGVIGVAGFIADVGSFNLLRFAGGEGPLHDYPLTAKVISGTVATIVAWLGNRFWTFRNTRRDKAHHEFLLFAVVAALGTLISMGCLWISHYGLGFRSPLADNISANGVGLFLGTVFRFWAYRRHVFSQHGDHSGLSELADHHDLSEIGHDPQQH</sequence>
<dbReference type="Proteomes" id="UP000030011">
    <property type="component" value="Unassembled WGS sequence"/>
</dbReference>
<dbReference type="STRING" id="1385521.N803_16080"/>
<evidence type="ECO:0000313" key="9">
    <source>
        <dbReference type="Proteomes" id="UP000030011"/>
    </source>
</evidence>
<dbReference type="PANTHER" id="PTHR38459:SF1">
    <property type="entry name" value="PROPHAGE BACTOPRENOL-LINKED GLUCOSE TRANSLOCASE HOMOLOG"/>
    <property type="match status" value="1"/>
</dbReference>
<name>A0A0A0JLK6_9MICO</name>
<feature type="transmembrane region" description="Helical" evidence="6">
    <location>
        <begin position="12"/>
        <end position="34"/>
    </location>
</feature>
<comment type="caution">
    <text evidence="8">The sequence shown here is derived from an EMBL/GenBank/DDBJ whole genome shotgun (WGS) entry which is preliminary data.</text>
</comment>
<protein>
    <recommendedName>
        <fullName evidence="7">GtrA/DPMS transmembrane domain-containing protein</fullName>
    </recommendedName>
</protein>
<reference evidence="8 9" key="1">
    <citation type="submission" date="2013-08" db="EMBL/GenBank/DDBJ databases">
        <title>The genome sequence of Knoellia subterranea.</title>
        <authorList>
            <person name="Zhu W."/>
            <person name="Wang G."/>
        </authorList>
    </citation>
    <scope>NUCLEOTIDE SEQUENCE [LARGE SCALE GENOMIC DNA]</scope>
    <source>
        <strain evidence="8 9">KCTC 19937</strain>
    </source>
</reference>
<dbReference type="AlphaFoldDB" id="A0A0A0JLK6"/>
<dbReference type="eggNOG" id="COG2246">
    <property type="taxonomic scope" value="Bacteria"/>
</dbReference>
<comment type="similarity">
    <text evidence="2">Belongs to the GtrA family.</text>
</comment>
<dbReference type="InterPro" id="IPR051401">
    <property type="entry name" value="GtrA_CellWall_Glycosyl"/>
</dbReference>
<dbReference type="EMBL" id="AVPK01000007">
    <property type="protein sequence ID" value="KGN36932.1"/>
    <property type="molecule type" value="Genomic_DNA"/>
</dbReference>
<gene>
    <name evidence="8" type="ORF">N803_16080</name>
</gene>
<feature type="transmembrane region" description="Helical" evidence="6">
    <location>
        <begin position="84"/>
        <end position="106"/>
    </location>
</feature>
<dbReference type="PANTHER" id="PTHR38459">
    <property type="entry name" value="PROPHAGE BACTOPRENOL-LINKED GLUCOSE TRANSLOCASE HOMOLOG"/>
    <property type="match status" value="1"/>
</dbReference>
<dbReference type="GO" id="GO:0005886">
    <property type="term" value="C:plasma membrane"/>
    <property type="evidence" value="ECO:0007669"/>
    <property type="project" value="TreeGrafter"/>
</dbReference>
<keyword evidence="9" id="KW-1185">Reference proteome</keyword>
<keyword evidence="3 6" id="KW-0812">Transmembrane</keyword>
<evidence type="ECO:0000256" key="3">
    <source>
        <dbReference type="ARBA" id="ARBA00022692"/>
    </source>
</evidence>
<proteinExistence type="inferred from homology"/>
<feature type="domain" description="GtrA/DPMS transmembrane" evidence="7">
    <location>
        <begin position="15"/>
        <end position="141"/>
    </location>
</feature>
<evidence type="ECO:0000256" key="1">
    <source>
        <dbReference type="ARBA" id="ARBA00004141"/>
    </source>
</evidence>
<dbReference type="InterPro" id="IPR007267">
    <property type="entry name" value="GtrA_DPMS_TM"/>
</dbReference>
<feature type="transmembrane region" description="Helical" evidence="6">
    <location>
        <begin position="46"/>
        <end position="64"/>
    </location>
</feature>
<organism evidence="8 9">
    <name type="scientific">Knoellia subterranea KCTC 19937</name>
    <dbReference type="NCBI Taxonomy" id="1385521"/>
    <lineage>
        <taxon>Bacteria</taxon>
        <taxon>Bacillati</taxon>
        <taxon>Actinomycetota</taxon>
        <taxon>Actinomycetes</taxon>
        <taxon>Micrococcales</taxon>
        <taxon>Intrasporangiaceae</taxon>
        <taxon>Knoellia</taxon>
    </lineage>
</organism>
<evidence type="ECO:0000256" key="2">
    <source>
        <dbReference type="ARBA" id="ARBA00009399"/>
    </source>
</evidence>
<evidence type="ECO:0000259" key="7">
    <source>
        <dbReference type="Pfam" id="PF04138"/>
    </source>
</evidence>
<evidence type="ECO:0000256" key="5">
    <source>
        <dbReference type="ARBA" id="ARBA00023136"/>
    </source>
</evidence>
<accession>A0A0A0JLK6</accession>
<keyword evidence="4 6" id="KW-1133">Transmembrane helix</keyword>
<dbReference type="Pfam" id="PF04138">
    <property type="entry name" value="GtrA_DPMS_TM"/>
    <property type="match status" value="1"/>
</dbReference>
<evidence type="ECO:0000256" key="6">
    <source>
        <dbReference type="SAM" id="Phobius"/>
    </source>
</evidence>
<dbReference type="GO" id="GO:0000271">
    <property type="term" value="P:polysaccharide biosynthetic process"/>
    <property type="evidence" value="ECO:0007669"/>
    <property type="project" value="InterPro"/>
</dbReference>
<keyword evidence="5 6" id="KW-0472">Membrane</keyword>
<evidence type="ECO:0000256" key="4">
    <source>
        <dbReference type="ARBA" id="ARBA00022989"/>
    </source>
</evidence>
<comment type="subcellular location">
    <subcellularLocation>
        <location evidence="1">Membrane</location>
        <topology evidence="1">Multi-pass membrane protein</topology>
    </subcellularLocation>
</comment>
<feature type="transmembrane region" description="Helical" evidence="6">
    <location>
        <begin position="118"/>
        <end position="135"/>
    </location>
</feature>
<dbReference type="RefSeq" id="WP_245617234.1">
    <property type="nucleotide sequence ID" value="NZ_AVPK01000007.1"/>
</dbReference>